<comment type="caution">
    <text evidence="2">The sequence shown here is derived from an EMBL/GenBank/DDBJ whole genome shotgun (WGS) entry which is preliminary data.</text>
</comment>
<evidence type="ECO:0000313" key="3">
    <source>
        <dbReference type="Proteomes" id="UP001160625"/>
    </source>
</evidence>
<evidence type="ECO:0000256" key="1">
    <source>
        <dbReference type="SAM" id="MobiDB-lite"/>
    </source>
</evidence>
<dbReference type="EMBL" id="JARYGZ010000001">
    <property type="protein sequence ID" value="MDH7638240.1"/>
    <property type="molecule type" value="Genomic_DNA"/>
</dbReference>
<gene>
    <name evidence="2" type="ORF">QGN17_05815</name>
</gene>
<proteinExistence type="predicted"/>
<protein>
    <recommendedName>
        <fullName evidence="4">Bacterial OB-fold domain-containing protein</fullName>
    </recommendedName>
</protein>
<evidence type="ECO:0008006" key="4">
    <source>
        <dbReference type="Google" id="ProtNLM"/>
    </source>
</evidence>
<dbReference type="InterPro" id="IPR036700">
    <property type="entry name" value="BOBF_sf"/>
</dbReference>
<feature type="region of interest" description="Disordered" evidence="1">
    <location>
        <begin position="123"/>
        <end position="184"/>
    </location>
</feature>
<feature type="compositionally biased region" description="Low complexity" evidence="1">
    <location>
        <begin position="172"/>
        <end position="184"/>
    </location>
</feature>
<name>A0ABT6MYZ5_9SPHN</name>
<dbReference type="SUPFAM" id="SSF101756">
    <property type="entry name" value="Hypothetical protein YgiW"/>
    <property type="match status" value="1"/>
</dbReference>
<dbReference type="Proteomes" id="UP001160625">
    <property type="component" value="Unassembled WGS sequence"/>
</dbReference>
<evidence type="ECO:0000313" key="2">
    <source>
        <dbReference type="EMBL" id="MDH7638240.1"/>
    </source>
</evidence>
<dbReference type="RefSeq" id="WP_281043555.1">
    <property type="nucleotide sequence ID" value="NZ_JARYGZ010000001.1"/>
</dbReference>
<sequence length="184" mass="18392">MDWNFIGRRTRIGLATVGLLLAGGAAGAVAIEATRPPVEMAPMASIAIARLAQTSGPVTLRGRVAEVYGNKFLLVDGSGRTLVDTGPRGDDGGLVTLGATTTVQGRYERGFVHASFLVDGGGNVTQLGPVGGPPHHDRHGPPPPHGGPDRGPPPPPGADEDAAPPPPPVAANPPAAGAAAPAAR</sequence>
<organism evidence="2 3">
    <name type="scientific">Sphingomonas oryzagri</name>
    <dbReference type="NCBI Taxonomy" id="3042314"/>
    <lineage>
        <taxon>Bacteria</taxon>
        <taxon>Pseudomonadati</taxon>
        <taxon>Pseudomonadota</taxon>
        <taxon>Alphaproteobacteria</taxon>
        <taxon>Sphingomonadales</taxon>
        <taxon>Sphingomonadaceae</taxon>
        <taxon>Sphingomonas</taxon>
    </lineage>
</organism>
<feature type="compositionally biased region" description="Pro residues" evidence="1">
    <location>
        <begin position="141"/>
        <end position="171"/>
    </location>
</feature>
<accession>A0ABT6MYZ5</accession>
<keyword evidence="3" id="KW-1185">Reference proteome</keyword>
<reference evidence="2" key="1">
    <citation type="submission" date="2023-04" db="EMBL/GenBank/DDBJ databases">
        <title>Sphingomonas sp. MAHUQ-71 isolated from rice field.</title>
        <authorList>
            <person name="Huq M.A."/>
        </authorList>
    </citation>
    <scope>NUCLEOTIDE SEQUENCE</scope>
    <source>
        <strain evidence="2">MAHUQ-71</strain>
    </source>
</reference>